<dbReference type="Proteomes" id="UP000197208">
    <property type="component" value="Unassembled WGS sequence"/>
</dbReference>
<evidence type="ECO:0000313" key="1">
    <source>
        <dbReference type="EMBL" id="OWL95095.1"/>
    </source>
</evidence>
<gene>
    <name evidence="1" type="ORF">CBQ26_13670</name>
</gene>
<name>A0A246BIL6_9DEIO</name>
<dbReference type="OrthoDB" id="67586at2"/>
<proteinExistence type="predicted"/>
<sequence length="137" mass="14720">MTIDQLLAQLGVALARDDTGAVASHLVPTPLPPTGTVYAVTSDTGDTLVRQLHGAQERQRLVLVMLYGAAPTAAGKGQLDLLLAHLKRRAGEIDRHPTLKLRRGGAIPADGMPTRFDAATRTHYAGQRFALTYVQRT</sequence>
<keyword evidence="2" id="KW-1185">Reference proteome</keyword>
<comment type="caution">
    <text evidence="1">The sequence shown here is derived from an EMBL/GenBank/DDBJ whole genome shotgun (WGS) entry which is preliminary data.</text>
</comment>
<accession>A0A246BIL6</accession>
<reference evidence="1 2" key="1">
    <citation type="submission" date="2017-05" db="EMBL/GenBank/DDBJ databases">
        <title>De novo genome assembly of Deniococcus indicus strain DR1.</title>
        <authorList>
            <person name="Chauhan D."/>
            <person name="Yennamalli R.M."/>
            <person name="Priyadarshini R."/>
        </authorList>
    </citation>
    <scope>NUCLEOTIDE SEQUENCE [LARGE SCALE GENOMIC DNA]</scope>
    <source>
        <strain evidence="1 2">DR1</strain>
    </source>
</reference>
<dbReference type="AlphaFoldDB" id="A0A246BIL6"/>
<organism evidence="1 2">
    <name type="scientific">Deinococcus indicus</name>
    <dbReference type="NCBI Taxonomy" id="223556"/>
    <lineage>
        <taxon>Bacteria</taxon>
        <taxon>Thermotogati</taxon>
        <taxon>Deinococcota</taxon>
        <taxon>Deinococci</taxon>
        <taxon>Deinococcales</taxon>
        <taxon>Deinococcaceae</taxon>
        <taxon>Deinococcus</taxon>
    </lineage>
</organism>
<evidence type="ECO:0000313" key="2">
    <source>
        <dbReference type="Proteomes" id="UP000197208"/>
    </source>
</evidence>
<evidence type="ECO:0008006" key="3">
    <source>
        <dbReference type="Google" id="ProtNLM"/>
    </source>
</evidence>
<protein>
    <recommendedName>
        <fullName evidence="3">DUF3168 domain-containing protein</fullName>
    </recommendedName>
</protein>
<dbReference type="EMBL" id="NHMK01000020">
    <property type="protein sequence ID" value="OWL95095.1"/>
    <property type="molecule type" value="Genomic_DNA"/>
</dbReference>